<keyword evidence="4 7" id="KW-0812">Transmembrane</keyword>
<feature type="transmembrane region" description="Helical" evidence="7">
    <location>
        <begin position="984"/>
        <end position="1004"/>
    </location>
</feature>
<dbReference type="Gene3D" id="1.20.1640.10">
    <property type="entry name" value="Multidrug efflux transporter AcrB transmembrane domain"/>
    <property type="match status" value="2"/>
</dbReference>
<dbReference type="PANTHER" id="PTHR33406">
    <property type="entry name" value="MEMBRANE PROTEIN MJ1562-RELATED"/>
    <property type="match status" value="1"/>
</dbReference>
<feature type="transmembrane region" description="Helical" evidence="7">
    <location>
        <begin position="941"/>
        <end position="964"/>
    </location>
</feature>
<dbReference type="SUPFAM" id="SSF82866">
    <property type="entry name" value="Multidrug efflux transporter AcrB transmembrane domain"/>
    <property type="match status" value="2"/>
</dbReference>
<feature type="transmembrane region" description="Helical" evidence="7">
    <location>
        <begin position="246"/>
        <end position="268"/>
    </location>
</feature>
<evidence type="ECO:0000256" key="6">
    <source>
        <dbReference type="ARBA" id="ARBA00023136"/>
    </source>
</evidence>
<proteinExistence type="inferred from homology"/>
<reference evidence="9" key="1">
    <citation type="submission" date="2021-01" db="EMBL/GenBank/DDBJ databases">
        <authorList>
            <person name="Corre E."/>
            <person name="Pelletier E."/>
            <person name="Niang G."/>
            <person name="Scheremetjew M."/>
            <person name="Finn R."/>
            <person name="Kale V."/>
            <person name="Holt S."/>
            <person name="Cochrane G."/>
            <person name="Meng A."/>
            <person name="Brown T."/>
            <person name="Cohen L."/>
        </authorList>
    </citation>
    <scope>NUCLEOTIDE SEQUENCE</scope>
    <source>
        <strain evidence="9">CCMP3105</strain>
    </source>
</reference>
<sequence>MQHGSGGDSGMCRTCGRDASIRAGEWRSALMVLALAAALLVAGPDIASRMFHSTKGIGWETPAGSAAVIAAQHADEFFPGRMRGAIVIAVEAEPDTPSVLTEVVAGFSRTVNDAIATDGRVSSFKPVVLGYYLDAFGRQPPQKQLQGELVSADERMTVILIQPTRFEGQWSDVNALLQEFCGAPPAGYTLHITGMPAVHSGDGCSSGVHAKVNTVDMNFECVARAEMLSLPAALLIMAYIVKYPRLLLVSLLTVVVTFFLAAAMVLPWMDVFAIPQDAPAAMGSVIMAGCLDYSLFIMSRFSEEHRHLPLQQCVDKIKRYTCRTIFVSGSLVGIAFVGSILIPERNIQGTGVCLGLAAMAGVVTSIILTPAVLVVAGKFFTGFAFTPTNWGDVGLEGYVGDNDEPDESAQFSRPHRVDAEKSCWLGVMRMVDRSPLGALGLVLLLLGPVLVHLPELNITGDSMAVLPMTMPALTALRRVQDSFPVGILDPYAIVITSPLQGEGACLDEEIRRGAEDFKSHNLLAAASNLGLSQEEVSAATAAMEFLGGGGGAKLTQEKTRGVDDVGALKAAVRAAHEKAAAPSDVGRAVAAAATAVREKGAQLSHEVREAVQSEAPKLGMSAAEAAKIVTAAGGGSPTAVGSAVLAAAATGAAAGAAGLREGGLSTVAKAVDAGRRLAAPAEDVAKVLHAVEALPVDSGKRLLDEPLQDGAQQVLHAVEGALPVDSGKQILSQPLHDGAQQAVHQGEHTAQAALSDLDKGLSTAARQKLPLIQTLVHAVANMSIKEHGTVLLPSGFAAMLDLCEAVQNVGGVASMLGPTWAFHHRVDWAMAVALHANPTLRSMYHGLLETHVNGHRALLEVHTTFPSIGAGGSSFVRAVREAIAQWERAHPGYKAELAGGASEATDIRKSILDSMWSYLGVSVFLITGVVYGSFKSLLVPLRLAVALLFTLAATFGTGAVIYQTPILHGVFPNLKYFDGISYEVVPLVTGVCIALGLDYDIFLISRIVEFRLQRFSDRASIFRGVVKTGDVISAAGLIMSLAFTGLCFSDKLLFQQFGTLLIASVLFDTFVVRTVLVPALMLVAQGWNWWPRDMPPAIHDILEGEFESDGGLSRPILEGMSMGNVVPTADVKAAAREQWYMSGMIA</sequence>
<organism evidence="9">
    <name type="scientific">Alexandrium monilatum</name>
    <dbReference type="NCBI Taxonomy" id="311494"/>
    <lineage>
        <taxon>Eukaryota</taxon>
        <taxon>Sar</taxon>
        <taxon>Alveolata</taxon>
        <taxon>Dinophyceae</taxon>
        <taxon>Gonyaulacales</taxon>
        <taxon>Pyrocystaceae</taxon>
        <taxon>Alexandrium</taxon>
    </lineage>
</organism>
<keyword evidence="5 7" id="KW-1133">Transmembrane helix</keyword>
<accession>A0A7S4WAB4</accession>
<protein>
    <recommendedName>
        <fullName evidence="8">Membrane transport protein MMPL domain-containing protein</fullName>
    </recommendedName>
</protein>
<dbReference type="AlphaFoldDB" id="A0A7S4WAB4"/>
<feature type="transmembrane region" description="Helical" evidence="7">
    <location>
        <begin position="1060"/>
        <end position="1084"/>
    </location>
</feature>
<feature type="transmembrane region" description="Helical" evidence="7">
    <location>
        <begin position="915"/>
        <end position="934"/>
    </location>
</feature>
<evidence type="ECO:0000256" key="7">
    <source>
        <dbReference type="SAM" id="Phobius"/>
    </source>
</evidence>
<evidence type="ECO:0000256" key="2">
    <source>
        <dbReference type="ARBA" id="ARBA00010157"/>
    </source>
</evidence>
<feature type="domain" description="Membrane transport protein MMPL" evidence="8">
    <location>
        <begin position="62"/>
        <end position="379"/>
    </location>
</feature>
<evidence type="ECO:0000256" key="1">
    <source>
        <dbReference type="ARBA" id="ARBA00004651"/>
    </source>
</evidence>
<dbReference type="PANTHER" id="PTHR33406:SF6">
    <property type="entry name" value="MEMBRANE PROTEIN YDGH-RELATED"/>
    <property type="match status" value="1"/>
</dbReference>
<comment type="subcellular location">
    <subcellularLocation>
        <location evidence="1">Cell membrane</location>
        <topology evidence="1">Multi-pass membrane protein</topology>
    </subcellularLocation>
</comment>
<dbReference type="InterPro" id="IPR004869">
    <property type="entry name" value="MMPL_dom"/>
</dbReference>
<keyword evidence="3" id="KW-1003">Cell membrane</keyword>
<keyword evidence="6 7" id="KW-0472">Membrane</keyword>
<feature type="transmembrane region" description="Helical" evidence="7">
    <location>
        <begin position="280"/>
        <end position="299"/>
    </location>
</feature>
<feature type="transmembrane region" description="Helical" evidence="7">
    <location>
        <begin position="354"/>
        <end position="376"/>
    </location>
</feature>
<feature type="transmembrane region" description="Helical" evidence="7">
    <location>
        <begin position="436"/>
        <end position="453"/>
    </location>
</feature>
<gene>
    <name evidence="9" type="ORF">AMON00008_LOCUS62406</name>
</gene>
<evidence type="ECO:0000256" key="3">
    <source>
        <dbReference type="ARBA" id="ARBA00022475"/>
    </source>
</evidence>
<feature type="transmembrane region" description="Helical" evidence="7">
    <location>
        <begin position="320"/>
        <end position="342"/>
    </location>
</feature>
<evidence type="ECO:0000256" key="4">
    <source>
        <dbReference type="ARBA" id="ARBA00022692"/>
    </source>
</evidence>
<evidence type="ECO:0000259" key="8">
    <source>
        <dbReference type="Pfam" id="PF03176"/>
    </source>
</evidence>
<dbReference type="GO" id="GO:0005886">
    <property type="term" value="C:plasma membrane"/>
    <property type="evidence" value="ECO:0007669"/>
    <property type="project" value="UniProtKB-SubCell"/>
</dbReference>
<dbReference type="InterPro" id="IPR050545">
    <property type="entry name" value="Mycobact_MmpL"/>
</dbReference>
<dbReference type="EMBL" id="HBNR01087062">
    <property type="protein sequence ID" value="CAE4665150.1"/>
    <property type="molecule type" value="Transcribed_RNA"/>
</dbReference>
<feature type="domain" description="Membrane transport protein MMPL" evidence="8">
    <location>
        <begin position="854"/>
        <end position="1092"/>
    </location>
</feature>
<evidence type="ECO:0000256" key="5">
    <source>
        <dbReference type="ARBA" id="ARBA00022989"/>
    </source>
</evidence>
<name>A0A7S4WAB4_9DINO</name>
<feature type="transmembrane region" description="Helical" evidence="7">
    <location>
        <begin position="26"/>
        <end position="47"/>
    </location>
</feature>
<dbReference type="Pfam" id="PF03176">
    <property type="entry name" value="MMPL"/>
    <property type="match status" value="2"/>
</dbReference>
<comment type="similarity">
    <text evidence="2">Belongs to the resistance-nodulation-cell division (RND) (TC 2.A.6) family. MmpL subfamily.</text>
</comment>
<evidence type="ECO:0000313" key="9">
    <source>
        <dbReference type="EMBL" id="CAE4665150.1"/>
    </source>
</evidence>
<feature type="transmembrane region" description="Helical" evidence="7">
    <location>
        <begin position="1025"/>
        <end position="1048"/>
    </location>
</feature>